<feature type="compositionally biased region" description="Low complexity" evidence="1">
    <location>
        <begin position="232"/>
        <end position="260"/>
    </location>
</feature>
<gene>
    <name evidence="2" type="ORF">F7D95_06030</name>
</gene>
<sequence>MKEINDISLPRMNNGAHFTFVSNILARVESDTAVKGKAADQVSNFKAAVAAEDEALKISQKSLLTDEIAKADSDRDALYAGYKKAVEGFLAMPIADMAQAAKILSQHIKDYKINTADQLDKETGLLVNFISDLEDKYTAQVAKLGLTAFVTNLKEANERVRTLTLQRTNEKIGITVGALKTARTASDDAYRALVKMVNALALVFGEKDYTAFIDYVNTEITHYKREVLNQKSTATSTSGGSAGDSTKPGGSGSGSSTSGGSTTGGGSSSSDGDGEGNFG</sequence>
<evidence type="ECO:0000313" key="3">
    <source>
        <dbReference type="Proteomes" id="UP000442105"/>
    </source>
</evidence>
<proteinExistence type="predicted"/>
<dbReference type="Pfam" id="PF19775">
    <property type="entry name" value="DUF6261"/>
    <property type="match status" value="1"/>
</dbReference>
<protein>
    <recommendedName>
        <fullName evidence="4">Hemagglutinin protein HagB</fullName>
    </recommendedName>
</protein>
<dbReference type="AlphaFoldDB" id="A0AA90UER3"/>
<comment type="caution">
    <text evidence="2">The sequence shown here is derived from an EMBL/GenBank/DDBJ whole genome shotgun (WGS) entry which is preliminary data.</text>
</comment>
<name>A0AA90UER3_9BACT</name>
<feature type="region of interest" description="Disordered" evidence="1">
    <location>
        <begin position="232"/>
        <end position="279"/>
    </location>
</feature>
<dbReference type="InterPro" id="IPR046228">
    <property type="entry name" value="DUF6261"/>
</dbReference>
<reference evidence="3" key="1">
    <citation type="submission" date="2019-09" db="EMBL/GenBank/DDBJ databases">
        <title>Distinct polysaccharide growth profiles of human intestinal Prevotella copri isolates.</title>
        <authorList>
            <person name="Fehlner-Peach H."/>
            <person name="Magnabosco C."/>
            <person name="Raghavan V."/>
            <person name="Scher J.U."/>
            <person name="Tett A."/>
            <person name="Cox L.M."/>
            <person name="Gottsegen C."/>
            <person name="Watters A."/>
            <person name="Wiltshire- Gordon J.D."/>
            <person name="Segata N."/>
            <person name="Bonneau R."/>
            <person name="Littman D.R."/>
        </authorList>
    </citation>
    <scope>NUCLEOTIDE SEQUENCE [LARGE SCALE GENOMIC DNA]</scope>
    <source>
        <strain evidence="3">iAQ1179</strain>
    </source>
</reference>
<evidence type="ECO:0000313" key="2">
    <source>
        <dbReference type="EMBL" id="MQN12383.1"/>
    </source>
</evidence>
<accession>A0AA90UER3</accession>
<evidence type="ECO:0000256" key="1">
    <source>
        <dbReference type="SAM" id="MobiDB-lite"/>
    </source>
</evidence>
<organism evidence="2 3">
    <name type="scientific">Segatella copri</name>
    <dbReference type="NCBI Taxonomy" id="165179"/>
    <lineage>
        <taxon>Bacteria</taxon>
        <taxon>Pseudomonadati</taxon>
        <taxon>Bacteroidota</taxon>
        <taxon>Bacteroidia</taxon>
        <taxon>Bacteroidales</taxon>
        <taxon>Prevotellaceae</taxon>
        <taxon>Segatella</taxon>
    </lineage>
</organism>
<evidence type="ECO:0008006" key="4">
    <source>
        <dbReference type="Google" id="ProtNLM"/>
    </source>
</evidence>
<dbReference type="RefSeq" id="WP_153128293.1">
    <property type="nucleotide sequence ID" value="NZ_VZCW01000161.1"/>
</dbReference>
<dbReference type="Proteomes" id="UP000442105">
    <property type="component" value="Unassembled WGS sequence"/>
</dbReference>
<dbReference type="EMBL" id="VZCW01000161">
    <property type="protein sequence ID" value="MQN12383.1"/>
    <property type="molecule type" value="Genomic_DNA"/>
</dbReference>